<dbReference type="FunFam" id="1.10.510.10:FF:000571">
    <property type="entry name" value="Maternal embryonic leucine zipper kinase"/>
    <property type="match status" value="1"/>
</dbReference>
<organism evidence="9 10">
    <name type="scientific">Prymnesium parvum</name>
    <name type="common">Toxic golden alga</name>
    <dbReference type="NCBI Taxonomy" id="97485"/>
    <lineage>
        <taxon>Eukaryota</taxon>
        <taxon>Haptista</taxon>
        <taxon>Haptophyta</taxon>
        <taxon>Prymnesiophyceae</taxon>
        <taxon>Prymnesiales</taxon>
        <taxon>Prymnesiaceae</taxon>
        <taxon>Prymnesium</taxon>
    </lineage>
</organism>
<evidence type="ECO:0000259" key="8">
    <source>
        <dbReference type="PROSITE" id="PS50011"/>
    </source>
</evidence>
<feature type="compositionally biased region" description="Polar residues" evidence="7">
    <location>
        <begin position="410"/>
        <end position="423"/>
    </location>
</feature>
<keyword evidence="2" id="KW-0808">Transferase</keyword>
<dbReference type="Pfam" id="PF00069">
    <property type="entry name" value="Pkinase"/>
    <property type="match status" value="1"/>
</dbReference>
<dbReference type="GO" id="GO:0035556">
    <property type="term" value="P:intracellular signal transduction"/>
    <property type="evidence" value="ECO:0007669"/>
    <property type="project" value="TreeGrafter"/>
</dbReference>
<evidence type="ECO:0000313" key="9">
    <source>
        <dbReference type="EMBL" id="KAL1530569.1"/>
    </source>
</evidence>
<dbReference type="PROSITE" id="PS00108">
    <property type="entry name" value="PROTEIN_KINASE_ST"/>
    <property type="match status" value="1"/>
</dbReference>
<proteinExistence type="predicted"/>
<dbReference type="GO" id="GO:0004674">
    <property type="term" value="F:protein serine/threonine kinase activity"/>
    <property type="evidence" value="ECO:0007669"/>
    <property type="project" value="UniProtKB-KW"/>
</dbReference>
<dbReference type="InterPro" id="IPR011009">
    <property type="entry name" value="Kinase-like_dom_sf"/>
</dbReference>
<evidence type="ECO:0000256" key="4">
    <source>
        <dbReference type="ARBA" id="ARBA00022777"/>
    </source>
</evidence>
<evidence type="ECO:0000256" key="1">
    <source>
        <dbReference type="ARBA" id="ARBA00022527"/>
    </source>
</evidence>
<evidence type="ECO:0000256" key="2">
    <source>
        <dbReference type="ARBA" id="ARBA00022679"/>
    </source>
</evidence>
<reference evidence="9 10" key="1">
    <citation type="journal article" date="2024" name="Science">
        <title>Giant polyketide synthase enzymes in the biosynthesis of giant marine polyether toxins.</title>
        <authorList>
            <person name="Fallon T.R."/>
            <person name="Shende V.V."/>
            <person name="Wierzbicki I.H."/>
            <person name="Pendleton A.L."/>
            <person name="Watervoot N.F."/>
            <person name="Auber R.P."/>
            <person name="Gonzalez D.J."/>
            <person name="Wisecaver J.H."/>
            <person name="Moore B.S."/>
        </authorList>
    </citation>
    <scope>NUCLEOTIDE SEQUENCE [LARGE SCALE GENOMIC DNA]</scope>
    <source>
        <strain evidence="9 10">12B1</strain>
    </source>
</reference>
<dbReference type="GO" id="GO:0005524">
    <property type="term" value="F:ATP binding"/>
    <property type="evidence" value="ECO:0007669"/>
    <property type="project" value="UniProtKB-UniRule"/>
</dbReference>
<keyword evidence="4" id="KW-0418">Kinase</keyword>
<dbReference type="FunFam" id="3.30.200.20:FF:000042">
    <property type="entry name" value="Aurora kinase A"/>
    <property type="match status" value="1"/>
</dbReference>
<evidence type="ECO:0000313" key="10">
    <source>
        <dbReference type="Proteomes" id="UP001515480"/>
    </source>
</evidence>
<dbReference type="SMART" id="SM00220">
    <property type="entry name" value="S_TKc"/>
    <property type="match status" value="1"/>
</dbReference>
<dbReference type="Proteomes" id="UP001515480">
    <property type="component" value="Unassembled WGS sequence"/>
</dbReference>
<dbReference type="PROSITE" id="PS00107">
    <property type="entry name" value="PROTEIN_KINASE_ATP"/>
    <property type="match status" value="1"/>
</dbReference>
<dbReference type="Gene3D" id="1.10.510.10">
    <property type="entry name" value="Transferase(Phosphotransferase) domain 1"/>
    <property type="match status" value="1"/>
</dbReference>
<feature type="region of interest" description="Disordered" evidence="7">
    <location>
        <begin position="52"/>
        <end position="71"/>
    </location>
</feature>
<accession>A0AB34K9N7</accession>
<dbReference type="PROSITE" id="PS50011">
    <property type="entry name" value="PROTEIN_KINASE_DOM"/>
    <property type="match status" value="1"/>
</dbReference>
<dbReference type="AlphaFoldDB" id="A0AB34K9N7"/>
<keyword evidence="3 6" id="KW-0547">Nucleotide-binding</keyword>
<name>A0AB34K9N7_PRYPA</name>
<evidence type="ECO:0000256" key="7">
    <source>
        <dbReference type="SAM" id="MobiDB-lite"/>
    </source>
</evidence>
<sequence>MGNDQSRLGREGEIPVLNFKRDDLEENPDALNNIPEEDTCASVKSLALDGSAAPAAGGGAEQAEPIAEGGDGSIFREMPDYRLEKQVLGEGAFGKVRLASSSRTGHKVAVKVIKRKKLNDRAELLLKREVKHHEKLRHPNIVRLHTFIMTPTKYYLVMEFLRGGDLLHYINESPLLSEPLARALFRGLMEGLRFCHQLGIHHRDLKLENLMLTSRDEATMALKIADFGLSDLQTSPSGLSGTRCGSPLYAAPELMTDGAAPAGYNASKSDVWSAGVILYALLASALPFDAEDIGALVRLIQWGVPNSPLPDSRTAEARELVETMLNVDSKARPTADQVLAHAWLREKRQNIKSSVTQIDLADRNTTVHRRGASATTNFYKAMLAQMREEEEGRGPSVAPPLASVGEVTSAEPSWQNGGESSLPQPTPPANHGASAGASDAGREQGSAMTREQLSVMKRQAEAVPGRDVPGAQPPNGEAEQGGDGAPQRRPGAAMTREEWDEIRRHRKKKTKEEEN</sequence>
<dbReference type="PANTHER" id="PTHR24346">
    <property type="entry name" value="MAP/MICROTUBULE AFFINITY-REGULATING KINASE"/>
    <property type="match status" value="1"/>
</dbReference>
<feature type="region of interest" description="Disordered" evidence="7">
    <location>
        <begin position="387"/>
        <end position="515"/>
    </location>
</feature>
<evidence type="ECO:0000256" key="3">
    <source>
        <dbReference type="ARBA" id="ARBA00022741"/>
    </source>
</evidence>
<dbReference type="InterPro" id="IPR017441">
    <property type="entry name" value="Protein_kinase_ATP_BS"/>
</dbReference>
<keyword evidence="1" id="KW-0723">Serine/threonine-protein kinase</keyword>
<feature type="domain" description="Protein kinase" evidence="8">
    <location>
        <begin position="82"/>
        <end position="344"/>
    </location>
</feature>
<comment type="caution">
    <text evidence="9">The sequence shown here is derived from an EMBL/GenBank/DDBJ whole genome shotgun (WGS) entry which is preliminary data.</text>
</comment>
<dbReference type="InterPro" id="IPR000719">
    <property type="entry name" value="Prot_kinase_dom"/>
</dbReference>
<protein>
    <recommendedName>
        <fullName evidence="8">Protein kinase domain-containing protein</fullName>
    </recommendedName>
</protein>
<dbReference type="PANTHER" id="PTHR24346:SF82">
    <property type="entry name" value="KP78A-RELATED"/>
    <property type="match status" value="1"/>
</dbReference>
<evidence type="ECO:0000256" key="6">
    <source>
        <dbReference type="PROSITE-ProRule" id="PRU10141"/>
    </source>
</evidence>
<keyword evidence="10" id="KW-1185">Reference proteome</keyword>
<dbReference type="SUPFAM" id="SSF56112">
    <property type="entry name" value="Protein kinase-like (PK-like)"/>
    <property type="match status" value="1"/>
</dbReference>
<dbReference type="CDD" id="cd14003">
    <property type="entry name" value="STKc_AMPK-like"/>
    <property type="match status" value="1"/>
</dbReference>
<dbReference type="GO" id="GO:0005737">
    <property type="term" value="C:cytoplasm"/>
    <property type="evidence" value="ECO:0007669"/>
    <property type="project" value="TreeGrafter"/>
</dbReference>
<dbReference type="EMBL" id="JBGBPQ010000001">
    <property type="protein sequence ID" value="KAL1530569.1"/>
    <property type="molecule type" value="Genomic_DNA"/>
</dbReference>
<feature type="binding site" evidence="6">
    <location>
        <position position="111"/>
    </location>
    <ligand>
        <name>ATP</name>
        <dbReference type="ChEBI" id="CHEBI:30616"/>
    </ligand>
</feature>
<gene>
    <name evidence="9" type="ORF">AB1Y20_001470</name>
</gene>
<dbReference type="InterPro" id="IPR008271">
    <property type="entry name" value="Ser/Thr_kinase_AS"/>
</dbReference>
<keyword evidence="5 6" id="KW-0067">ATP-binding</keyword>
<feature type="compositionally biased region" description="Low complexity" evidence="7">
    <location>
        <begin position="52"/>
        <end position="68"/>
    </location>
</feature>
<evidence type="ECO:0000256" key="5">
    <source>
        <dbReference type="ARBA" id="ARBA00022840"/>
    </source>
</evidence>